<dbReference type="AlphaFoldDB" id="A0A936YMK8"/>
<keyword evidence="1" id="KW-1133">Transmembrane helix</keyword>
<dbReference type="PIRSF" id="PIRSF033239">
    <property type="entry name" value="ExoD"/>
    <property type="match status" value="1"/>
</dbReference>
<dbReference type="Pfam" id="PF06055">
    <property type="entry name" value="ExoD"/>
    <property type="match status" value="1"/>
</dbReference>
<keyword evidence="1" id="KW-0812">Transmembrane</keyword>
<sequence length="223" mass="25095">MEMIVNEMKIKEKPEKLSELLRHVSDNAGEKVTLGEIADAMADRSFGAFLVVFCLPNLIPLPPGATFVLGLPLVFIAFQMAFSRLDTIWLPKRLHYYAFDNKGFSAVLDKFVPWMQKAEKLIKPRFWPANSRFYERIIGLFSLLLALVIFLPIPLGNMGPAYALALMGLGLTERDGLVLAVGAVIGIVFSVVIGYIGYELVKLVPHFLHQIPLYWTTFLQFFS</sequence>
<keyword evidence="1" id="KW-0472">Membrane</keyword>
<accession>A0A936YMK8</accession>
<dbReference type="PANTHER" id="PTHR41795:SF1">
    <property type="entry name" value="EXOPOLYSACCHARIDE SYNTHESIS PROTEIN"/>
    <property type="match status" value="1"/>
</dbReference>
<gene>
    <name evidence="2" type="ORF">JJB09_14195</name>
</gene>
<dbReference type="RefSeq" id="WP_201659221.1">
    <property type="nucleotide sequence ID" value="NZ_JAEQNC010000007.1"/>
</dbReference>
<keyword evidence="3" id="KW-1185">Reference proteome</keyword>
<name>A0A936YMK8_9HYPH</name>
<feature type="transmembrane region" description="Helical" evidence="1">
    <location>
        <begin position="133"/>
        <end position="156"/>
    </location>
</feature>
<proteinExistence type="predicted"/>
<evidence type="ECO:0000313" key="3">
    <source>
        <dbReference type="Proteomes" id="UP000633219"/>
    </source>
</evidence>
<dbReference type="PANTHER" id="PTHR41795">
    <property type="entry name" value="EXOPOLYSACCHARIDE SYNTHESIS PROTEIN"/>
    <property type="match status" value="1"/>
</dbReference>
<protein>
    <submittedName>
        <fullName evidence="2">Exopolysaccharide biosynthesis protein</fullName>
    </submittedName>
</protein>
<dbReference type="InterPro" id="IPR010331">
    <property type="entry name" value="ExoD"/>
</dbReference>
<reference evidence="2" key="1">
    <citation type="submission" date="2021-01" db="EMBL/GenBank/DDBJ databases">
        <title>Rhizobium sp. strain KVB221 16S ribosomal RNA gene Genome sequencing and assembly.</title>
        <authorList>
            <person name="Kang M."/>
        </authorList>
    </citation>
    <scope>NUCLEOTIDE SEQUENCE</scope>
    <source>
        <strain evidence="2">KVB221</strain>
    </source>
</reference>
<evidence type="ECO:0000256" key="1">
    <source>
        <dbReference type="SAM" id="Phobius"/>
    </source>
</evidence>
<comment type="caution">
    <text evidence="2">The sequence shown here is derived from an EMBL/GenBank/DDBJ whole genome shotgun (WGS) entry which is preliminary data.</text>
</comment>
<dbReference type="Proteomes" id="UP000633219">
    <property type="component" value="Unassembled WGS sequence"/>
</dbReference>
<evidence type="ECO:0000313" key="2">
    <source>
        <dbReference type="EMBL" id="MBL0373183.1"/>
    </source>
</evidence>
<dbReference type="EMBL" id="JAEQNC010000007">
    <property type="protein sequence ID" value="MBL0373183.1"/>
    <property type="molecule type" value="Genomic_DNA"/>
</dbReference>
<organism evidence="2 3">
    <name type="scientific">Rhizobium setariae</name>
    <dbReference type="NCBI Taxonomy" id="2801340"/>
    <lineage>
        <taxon>Bacteria</taxon>
        <taxon>Pseudomonadati</taxon>
        <taxon>Pseudomonadota</taxon>
        <taxon>Alphaproteobacteria</taxon>
        <taxon>Hyphomicrobiales</taxon>
        <taxon>Rhizobiaceae</taxon>
        <taxon>Rhizobium/Agrobacterium group</taxon>
        <taxon>Rhizobium</taxon>
    </lineage>
</organism>
<feature type="transmembrane region" description="Helical" evidence="1">
    <location>
        <begin position="176"/>
        <end position="198"/>
    </location>
</feature>